<dbReference type="Proteomes" id="UP000054217">
    <property type="component" value="Unassembled WGS sequence"/>
</dbReference>
<dbReference type="InterPro" id="IPR036236">
    <property type="entry name" value="Znf_C2H2_sf"/>
</dbReference>
<evidence type="ECO:0000256" key="4">
    <source>
        <dbReference type="PROSITE-ProRule" id="PRU00042"/>
    </source>
</evidence>
<sequence length="90" mass="10209">HTCGWIVCGEPCNSVLFPNEFSAHLRAHGVRGGGNARMSCCWVGCTDQMNTECVVRHVLEVHLELRYECPDCGQTFSRKTSLHNHRKKEH</sequence>
<evidence type="ECO:0000256" key="3">
    <source>
        <dbReference type="ARBA" id="ARBA00022833"/>
    </source>
</evidence>
<dbReference type="PROSITE" id="PS00028">
    <property type="entry name" value="ZINC_FINGER_C2H2_1"/>
    <property type="match status" value="1"/>
</dbReference>
<keyword evidence="2 4" id="KW-0863">Zinc-finger</keyword>
<dbReference type="OrthoDB" id="654211at2759"/>
<evidence type="ECO:0000313" key="6">
    <source>
        <dbReference type="EMBL" id="KIO00788.1"/>
    </source>
</evidence>
<dbReference type="SUPFAM" id="SSF57667">
    <property type="entry name" value="beta-beta-alpha zinc fingers"/>
    <property type="match status" value="1"/>
</dbReference>
<feature type="non-terminal residue" evidence="6">
    <location>
        <position position="1"/>
    </location>
</feature>
<dbReference type="GO" id="GO:0008270">
    <property type="term" value="F:zinc ion binding"/>
    <property type="evidence" value="ECO:0007669"/>
    <property type="project" value="UniProtKB-KW"/>
</dbReference>
<evidence type="ECO:0000256" key="2">
    <source>
        <dbReference type="ARBA" id="ARBA00022771"/>
    </source>
</evidence>
<keyword evidence="1" id="KW-0479">Metal-binding</keyword>
<evidence type="ECO:0000313" key="7">
    <source>
        <dbReference type="Proteomes" id="UP000054217"/>
    </source>
</evidence>
<dbReference type="HOGENOM" id="CLU_126337_0_1_1"/>
<dbReference type="Gene3D" id="3.30.160.60">
    <property type="entry name" value="Classic Zinc Finger"/>
    <property type="match status" value="1"/>
</dbReference>
<dbReference type="EMBL" id="KN831993">
    <property type="protein sequence ID" value="KIO00788.1"/>
    <property type="molecule type" value="Genomic_DNA"/>
</dbReference>
<reference evidence="6 7" key="1">
    <citation type="submission" date="2014-04" db="EMBL/GenBank/DDBJ databases">
        <authorList>
            <consortium name="DOE Joint Genome Institute"/>
            <person name="Kuo A."/>
            <person name="Kohler A."/>
            <person name="Costa M.D."/>
            <person name="Nagy L.G."/>
            <person name="Floudas D."/>
            <person name="Copeland A."/>
            <person name="Barry K.W."/>
            <person name="Cichocki N."/>
            <person name="Veneault-Fourrey C."/>
            <person name="LaButti K."/>
            <person name="Lindquist E.A."/>
            <person name="Lipzen A."/>
            <person name="Lundell T."/>
            <person name="Morin E."/>
            <person name="Murat C."/>
            <person name="Sun H."/>
            <person name="Tunlid A."/>
            <person name="Henrissat B."/>
            <person name="Grigoriev I.V."/>
            <person name="Hibbett D.S."/>
            <person name="Martin F."/>
            <person name="Nordberg H.P."/>
            <person name="Cantor M.N."/>
            <person name="Hua S.X."/>
        </authorList>
    </citation>
    <scope>NUCLEOTIDE SEQUENCE [LARGE SCALE GENOMIC DNA]</scope>
    <source>
        <strain evidence="6 7">Marx 270</strain>
    </source>
</reference>
<dbReference type="InterPro" id="IPR013087">
    <property type="entry name" value="Znf_C2H2_type"/>
</dbReference>
<keyword evidence="3" id="KW-0862">Zinc</keyword>
<dbReference type="PROSITE" id="PS50157">
    <property type="entry name" value="ZINC_FINGER_C2H2_2"/>
    <property type="match status" value="1"/>
</dbReference>
<evidence type="ECO:0000256" key="1">
    <source>
        <dbReference type="ARBA" id="ARBA00022723"/>
    </source>
</evidence>
<name>A0A0C3IVA6_PISTI</name>
<reference evidence="7" key="2">
    <citation type="submission" date="2015-01" db="EMBL/GenBank/DDBJ databases">
        <title>Evolutionary Origins and Diversification of the Mycorrhizal Mutualists.</title>
        <authorList>
            <consortium name="DOE Joint Genome Institute"/>
            <consortium name="Mycorrhizal Genomics Consortium"/>
            <person name="Kohler A."/>
            <person name="Kuo A."/>
            <person name="Nagy L.G."/>
            <person name="Floudas D."/>
            <person name="Copeland A."/>
            <person name="Barry K.W."/>
            <person name="Cichocki N."/>
            <person name="Veneault-Fourrey C."/>
            <person name="LaButti K."/>
            <person name="Lindquist E.A."/>
            <person name="Lipzen A."/>
            <person name="Lundell T."/>
            <person name="Morin E."/>
            <person name="Murat C."/>
            <person name="Riley R."/>
            <person name="Ohm R."/>
            <person name="Sun H."/>
            <person name="Tunlid A."/>
            <person name="Henrissat B."/>
            <person name="Grigoriev I.V."/>
            <person name="Hibbett D.S."/>
            <person name="Martin F."/>
        </authorList>
    </citation>
    <scope>NUCLEOTIDE SEQUENCE [LARGE SCALE GENOMIC DNA]</scope>
    <source>
        <strain evidence="7">Marx 270</strain>
    </source>
</reference>
<dbReference type="AlphaFoldDB" id="A0A0C3IVA6"/>
<gene>
    <name evidence="6" type="ORF">M404DRAFT_151860</name>
</gene>
<protein>
    <recommendedName>
        <fullName evidence="5">C2H2-type domain-containing protein</fullName>
    </recommendedName>
</protein>
<accession>A0A0C3IVA6</accession>
<dbReference type="Pfam" id="PF00096">
    <property type="entry name" value="zf-C2H2"/>
    <property type="match status" value="1"/>
</dbReference>
<evidence type="ECO:0000259" key="5">
    <source>
        <dbReference type="PROSITE" id="PS50157"/>
    </source>
</evidence>
<feature type="domain" description="C2H2-type" evidence="5">
    <location>
        <begin position="67"/>
        <end position="90"/>
    </location>
</feature>
<proteinExistence type="predicted"/>
<dbReference type="SMART" id="SM00355">
    <property type="entry name" value="ZnF_C2H2"/>
    <property type="match status" value="2"/>
</dbReference>
<dbReference type="InParanoid" id="A0A0C3IVA6"/>
<dbReference type="FunFam" id="3.30.160.60:FF:000446">
    <property type="entry name" value="Zinc finger protein"/>
    <property type="match status" value="1"/>
</dbReference>
<organism evidence="6 7">
    <name type="scientific">Pisolithus tinctorius Marx 270</name>
    <dbReference type="NCBI Taxonomy" id="870435"/>
    <lineage>
        <taxon>Eukaryota</taxon>
        <taxon>Fungi</taxon>
        <taxon>Dikarya</taxon>
        <taxon>Basidiomycota</taxon>
        <taxon>Agaricomycotina</taxon>
        <taxon>Agaricomycetes</taxon>
        <taxon>Agaricomycetidae</taxon>
        <taxon>Boletales</taxon>
        <taxon>Sclerodermatineae</taxon>
        <taxon>Pisolithaceae</taxon>
        <taxon>Pisolithus</taxon>
    </lineage>
</organism>
<keyword evidence="7" id="KW-1185">Reference proteome</keyword>